<evidence type="ECO:0008006" key="4">
    <source>
        <dbReference type="Google" id="ProtNLM"/>
    </source>
</evidence>
<dbReference type="EMBL" id="FQYY01000004">
    <property type="protein sequence ID" value="SHI77716.1"/>
    <property type="molecule type" value="Genomic_DNA"/>
</dbReference>
<keyword evidence="1" id="KW-0732">Signal</keyword>
<evidence type="ECO:0000256" key="1">
    <source>
        <dbReference type="SAM" id="SignalP"/>
    </source>
</evidence>
<feature type="chain" id="PRO_5012883949" description="Peptidase M1 membrane alanine aminopeptidase domain-containing protein" evidence="1">
    <location>
        <begin position="21"/>
        <end position="939"/>
    </location>
</feature>
<dbReference type="STRING" id="579105.SAMN04488096_104215"/>
<reference evidence="2 3" key="1">
    <citation type="submission" date="2016-11" db="EMBL/GenBank/DDBJ databases">
        <authorList>
            <person name="Jaros S."/>
            <person name="Januszkiewicz K."/>
            <person name="Wedrychowicz H."/>
        </authorList>
    </citation>
    <scope>NUCLEOTIDE SEQUENCE [LARGE SCALE GENOMIC DNA]</scope>
    <source>
        <strain evidence="2 3">DSM 21425</strain>
    </source>
</reference>
<dbReference type="InterPro" id="IPR027268">
    <property type="entry name" value="Peptidase_M4/M1_CTD_sf"/>
</dbReference>
<dbReference type="Proteomes" id="UP000184225">
    <property type="component" value="Unassembled WGS sequence"/>
</dbReference>
<evidence type="ECO:0000313" key="2">
    <source>
        <dbReference type="EMBL" id="SHI77716.1"/>
    </source>
</evidence>
<protein>
    <recommendedName>
        <fullName evidence="4">Peptidase M1 membrane alanine aminopeptidase domain-containing protein</fullName>
    </recommendedName>
</protein>
<gene>
    <name evidence="2" type="ORF">SAMN04488096_104215</name>
</gene>
<accession>A0A1M6DWU4</accession>
<dbReference type="RefSeq" id="WP_084112853.1">
    <property type="nucleotide sequence ID" value="NZ_FQYY01000004.1"/>
</dbReference>
<sequence>MIKKRLSLLLFILSPFFLLAQTKVEIKASLNATTKVISIQQDIEYFNKSNDTLQEIYLSDWANSFSSKTTPLAKRFSEEFSRKFHYSRNYEKGGTIIKSLTNFQDRRLVWQRPENYPDIIKVNLDYPLFPQEKYIIRLNYQVKIPVDKFTRYGYSDEGFKLKYWFITPSSYTQKGWEFYSNKNLNDLFTPLFQTNVEFLHEKGYKVVSPLPSNTILKNDSIAQTNLSGKNYVDQKIYLVKENTFDTIKTSKVNVITNVEDDDVNPEIKKLVIDRIVRFLSYRLGEYPLENLMVTEEDYLSNPIYGLNQLPSFIRPFQDGFQYDIKLLKAITKNYLDNTLLLNPRDEAWLKDAILIYFMMEYVNAYYPNTKLLGSFSDIIGIRWFHAADLEFNDRYPFYALNMSRLNLEQPLNMSQDSLIKFNKNIANPYKSGIGFNYINDYLGEKKSTYNALKQFYSTHKLDENVKIEDFKILLEKNANKNLDWFFKDYITTNSKIDFTIKKVKKQNDSLKITIKNKSTNKMPVSLYGLKDKQVVSKYWVENVDSLKTVTIAKNNIDRLALNYEGIIPEFNQRNNYKRVTTFLNKPIQFRLLEDIEDPKYNQLFLIPEFNYNLYDGFIIGPKLYNSTILRRNFNFKIAPKIGLRSKALVGSLSLSNNQLFQNQELHRVNYGLSANRYAYADDLYYHRLTPYFNLLFRNNYLRSNQSQALSIRSVNVFRDKAIANQVDEPDYSVVNLQYLYSDRNFRDYFTSTIDYQIAKQFSKVSVTAKWRKLFLNNRQIELRSFTGLFLFNDSKKSDYFSFALDRPTDYLFDYNYYGRSESSGLFSQQFIEAEGGFKSQLQPAYANQFISTLNGSFTIWNWIHAYGDMGVVKNAGDQAEFLYDSGIRVNLVQDYFEVFLPVYSNLGWETAQDNYDQKIRFIVSLDFNTLIKLFTRKWY</sequence>
<dbReference type="AlphaFoldDB" id="A0A1M6DWU4"/>
<feature type="signal peptide" evidence="1">
    <location>
        <begin position="1"/>
        <end position="20"/>
    </location>
</feature>
<dbReference type="Gene3D" id="1.10.390.10">
    <property type="entry name" value="Neutral Protease Domain 2"/>
    <property type="match status" value="1"/>
</dbReference>
<evidence type="ECO:0000313" key="3">
    <source>
        <dbReference type="Proteomes" id="UP000184225"/>
    </source>
</evidence>
<keyword evidence="3" id="KW-1185">Reference proteome</keyword>
<dbReference type="OrthoDB" id="9813075at2"/>
<organism evidence="2 3">
    <name type="scientific">Mesonia phycicola</name>
    <dbReference type="NCBI Taxonomy" id="579105"/>
    <lineage>
        <taxon>Bacteria</taxon>
        <taxon>Pseudomonadati</taxon>
        <taxon>Bacteroidota</taxon>
        <taxon>Flavobacteriia</taxon>
        <taxon>Flavobacteriales</taxon>
        <taxon>Flavobacteriaceae</taxon>
        <taxon>Mesonia</taxon>
    </lineage>
</organism>
<name>A0A1M6DWU4_9FLAO</name>
<proteinExistence type="predicted"/>